<evidence type="ECO:0000256" key="3">
    <source>
        <dbReference type="ARBA" id="ARBA00022898"/>
    </source>
</evidence>
<dbReference type="Proteomes" id="UP001500740">
    <property type="component" value="Unassembled WGS sequence"/>
</dbReference>
<evidence type="ECO:0000313" key="7">
    <source>
        <dbReference type="EMBL" id="GAA0464916.1"/>
    </source>
</evidence>
<dbReference type="InterPro" id="IPR051798">
    <property type="entry name" value="Class-II_PLP-Dep_Aminotrans"/>
</dbReference>
<evidence type="ECO:0000259" key="6">
    <source>
        <dbReference type="Pfam" id="PF00155"/>
    </source>
</evidence>
<dbReference type="InterPro" id="IPR004839">
    <property type="entry name" value="Aminotransferase_I/II_large"/>
</dbReference>
<organism evidence="7 8">
    <name type="scientific">Alkalibacillus silvisoli</name>
    <dbReference type="NCBI Taxonomy" id="392823"/>
    <lineage>
        <taxon>Bacteria</taxon>
        <taxon>Bacillati</taxon>
        <taxon>Bacillota</taxon>
        <taxon>Bacilli</taxon>
        <taxon>Bacillales</taxon>
        <taxon>Bacillaceae</taxon>
        <taxon>Alkalibacillus</taxon>
    </lineage>
</organism>
<keyword evidence="3" id="KW-0663">Pyridoxal phosphate</keyword>
<dbReference type="Gene3D" id="3.90.1150.10">
    <property type="entry name" value="Aspartate Aminotransferase, domain 1"/>
    <property type="match status" value="1"/>
</dbReference>
<dbReference type="CDD" id="cd00609">
    <property type="entry name" value="AAT_like"/>
    <property type="match status" value="1"/>
</dbReference>
<feature type="domain" description="Aminotransferase class I/classII large" evidence="6">
    <location>
        <begin position="2"/>
        <end position="195"/>
    </location>
</feature>
<sequence>MCVKYEVYLFSDEIHSDIIFSNHKHIPIASLNQDIKELTFTLMAPSKTFNVAGLQGSFVISPNKEKKKRLEKQLSNQGFGLLNTFAYVAMEATYQYGDEWLQQLISLLELNYEHLESELLNNTEIKPIQPEGTYLVWLDFTKTGYSHKEIDKILKEEAKVGLNDGITFGQVQGEQFMRINIAAPTETVEEAVKRLVASFSRK</sequence>
<dbReference type="PANTHER" id="PTHR43525:SF1">
    <property type="entry name" value="PROTEIN MALY"/>
    <property type="match status" value="1"/>
</dbReference>
<comment type="similarity">
    <text evidence="5">Belongs to the class-II pyridoxal-phosphate-dependent aminotransferase family. MalY/PatB cystathionine beta-lyase subfamily.</text>
</comment>
<dbReference type="EMBL" id="BAAACZ010000017">
    <property type="protein sequence ID" value="GAA0464916.1"/>
    <property type="molecule type" value="Genomic_DNA"/>
</dbReference>
<accession>A0ABN1A0Z1</accession>
<evidence type="ECO:0000256" key="2">
    <source>
        <dbReference type="ARBA" id="ARBA00012224"/>
    </source>
</evidence>
<proteinExistence type="inferred from homology"/>
<dbReference type="Gene3D" id="3.40.640.10">
    <property type="entry name" value="Type I PLP-dependent aspartate aminotransferase-like (Major domain)"/>
    <property type="match status" value="1"/>
</dbReference>
<dbReference type="EC" id="4.4.1.13" evidence="2"/>
<dbReference type="InterPro" id="IPR015422">
    <property type="entry name" value="PyrdxlP-dep_Trfase_small"/>
</dbReference>
<dbReference type="InterPro" id="IPR015424">
    <property type="entry name" value="PyrdxlP-dep_Trfase"/>
</dbReference>
<evidence type="ECO:0000313" key="8">
    <source>
        <dbReference type="Proteomes" id="UP001500740"/>
    </source>
</evidence>
<evidence type="ECO:0000256" key="1">
    <source>
        <dbReference type="ARBA" id="ARBA00001933"/>
    </source>
</evidence>
<name>A0ABN1A0Z1_9BACI</name>
<protein>
    <recommendedName>
        <fullName evidence="2">cysteine-S-conjugate beta-lyase</fullName>
        <ecNumber evidence="2">4.4.1.13</ecNumber>
    </recommendedName>
</protein>
<gene>
    <name evidence="7" type="ORF">GCM10008935_20870</name>
</gene>
<comment type="cofactor">
    <cofactor evidence="1">
        <name>pyridoxal 5'-phosphate</name>
        <dbReference type="ChEBI" id="CHEBI:597326"/>
    </cofactor>
</comment>
<keyword evidence="8" id="KW-1185">Reference proteome</keyword>
<dbReference type="SUPFAM" id="SSF53383">
    <property type="entry name" value="PLP-dependent transferases"/>
    <property type="match status" value="1"/>
</dbReference>
<comment type="caution">
    <text evidence="7">The sequence shown here is derived from an EMBL/GenBank/DDBJ whole genome shotgun (WGS) entry which is preliminary data.</text>
</comment>
<evidence type="ECO:0000256" key="4">
    <source>
        <dbReference type="ARBA" id="ARBA00023239"/>
    </source>
</evidence>
<keyword evidence="4" id="KW-0456">Lyase</keyword>
<dbReference type="InterPro" id="IPR015421">
    <property type="entry name" value="PyrdxlP-dep_Trfase_major"/>
</dbReference>
<reference evidence="7 8" key="1">
    <citation type="journal article" date="2019" name="Int. J. Syst. Evol. Microbiol.">
        <title>The Global Catalogue of Microorganisms (GCM) 10K type strain sequencing project: providing services to taxonomists for standard genome sequencing and annotation.</title>
        <authorList>
            <consortium name="The Broad Institute Genomics Platform"/>
            <consortium name="The Broad Institute Genome Sequencing Center for Infectious Disease"/>
            <person name="Wu L."/>
            <person name="Ma J."/>
        </authorList>
    </citation>
    <scope>NUCLEOTIDE SEQUENCE [LARGE SCALE GENOMIC DNA]</scope>
    <source>
        <strain evidence="7 8">JCM 14193</strain>
    </source>
</reference>
<evidence type="ECO:0000256" key="5">
    <source>
        <dbReference type="ARBA" id="ARBA00037974"/>
    </source>
</evidence>
<dbReference type="PANTHER" id="PTHR43525">
    <property type="entry name" value="PROTEIN MALY"/>
    <property type="match status" value="1"/>
</dbReference>
<dbReference type="Pfam" id="PF00155">
    <property type="entry name" value="Aminotran_1_2"/>
    <property type="match status" value="1"/>
</dbReference>